<dbReference type="Proteomes" id="UP001632038">
    <property type="component" value="Unassembled WGS sequence"/>
</dbReference>
<proteinExistence type="predicted"/>
<protein>
    <submittedName>
        <fullName evidence="1">Uncharacterized protein</fullName>
    </submittedName>
</protein>
<name>A0ABD3E9P5_9LAMI</name>
<evidence type="ECO:0000313" key="2">
    <source>
        <dbReference type="Proteomes" id="UP001632038"/>
    </source>
</evidence>
<reference evidence="2" key="1">
    <citation type="journal article" date="2024" name="IScience">
        <title>Strigolactones Initiate the Formation of Haustorium-like Structures in Castilleja.</title>
        <authorList>
            <person name="Buerger M."/>
            <person name="Peterson D."/>
            <person name="Chory J."/>
        </authorList>
    </citation>
    <scope>NUCLEOTIDE SEQUENCE [LARGE SCALE GENOMIC DNA]</scope>
</reference>
<dbReference type="AlphaFoldDB" id="A0ABD3E9P5"/>
<accession>A0ABD3E9P5</accession>
<sequence>MLFCLPNDIARKLTTDVDKALCTKWVNGSTTWEGAMTNAIKALVEVAKAAKPTALDLIDQQMTLFLTPSWQRNPLVGNCTQAFDGFVYDMGRCLEWVNNDPSKDLSTTFQVDHFQTCRKLVPEGYPVAEIDQFDVNKSFYSIPLAIISSKSGGHGCCETAINDESHNSSRFCLNTIKGS</sequence>
<organism evidence="1 2">
    <name type="scientific">Castilleja foliolosa</name>
    <dbReference type="NCBI Taxonomy" id="1961234"/>
    <lineage>
        <taxon>Eukaryota</taxon>
        <taxon>Viridiplantae</taxon>
        <taxon>Streptophyta</taxon>
        <taxon>Embryophyta</taxon>
        <taxon>Tracheophyta</taxon>
        <taxon>Spermatophyta</taxon>
        <taxon>Magnoliopsida</taxon>
        <taxon>eudicotyledons</taxon>
        <taxon>Gunneridae</taxon>
        <taxon>Pentapetalae</taxon>
        <taxon>asterids</taxon>
        <taxon>lamiids</taxon>
        <taxon>Lamiales</taxon>
        <taxon>Orobanchaceae</taxon>
        <taxon>Pedicularideae</taxon>
        <taxon>Castillejinae</taxon>
        <taxon>Castilleja</taxon>
    </lineage>
</organism>
<keyword evidence="2" id="KW-1185">Reference proteome</keyword>
<dbReference type="EMBL" id="JAVIJP010000006">
    <property type="protein sequence ID" value="KAL3651193.1"/>
    <property type="molecule type" value="Genomic_DNA"/>
</dbReference>
<comment type="caution">
    <text evidence="1">The sequence shown here is derived from an EMBL/GenBank/DDBJ whole genome shotgun (WGS) entry which is preliminary data.</text>
</comment>
<gene>
    <name evidence="1" type="ORF">CASFOL_004195</name>
</gene>
<evidence type="ECO:0000313" key="1">
    <source>
        <dbReference type="EMBL" id="KAL3651193.1"/>
    </source>
</evidence>